<dbReference type="Proteomes" id="UP000194280">
    <property type="component" value="Unassembled WGS sequence"/>
</dbReference>
<feature type="compositionally biased region" description="Basic and acidic residues" evidence="1">
    <location>
        <begin position="369"/>
        <end position="385"/>
    </location>
</feature>
<keyword evidence="2" id="KW-0472">Membrane</keyword>
<evidence type="ECO:0000256" key="2">
    <source>
        <dbReference type="SAM" id="Phobius"/>
    </source>
</evidence>
<organism evidence="3 4">
    <name type="scientific">Hortaea werneckii EXF-2000</name>
    <dbReference type="NCBI Taxonomy" id="1157616"/>
    <lineage>
        <taxon>Eukaryota</taxon>
        <taxon>Fungi</taxon>
        <taxon>Dikarya</taxon>
        <taxon>Ascomycota</taxon>
        <taxon>Pezizomycotina</taxon>
        <taxon>Dothideomycetes</taxon>
        <taxon>Dothideomycetidae</taxon>
        <taxon>Mycosphaerellales</taxon>
        <taxon>Teratosphaeriaceae</taxon>
        <taxon>Hortaea</taxon>
    </lineage>
</organism>
<evidence type="ECO:0008006" key="5">
    <source>
        <dbReference type="Google" id="ProtNLM"/>
    </source>
</evidence>
<evidence type="ECO:0000313" key="4">
    <source>
        <dbReference type="Proteomes" id="UP000194280"/>
    </source>
</evidence>
<comment type="caution">
    <text evidence="3">The sequence shown here is derived from an EMBL/GenBank/DDBJ whole genome shotgun (WGS) entry which is preliminary data.</text>
</comment>
<evidence type="ECO:0000313" key="3">
    <source>
        <dbReference type="EMBL" id="OTA24142.1"/>
    </source>
</evidence>
<feature type="compositionally biased region" description="Polar residues" evidence="1">
    <location>
        <begin position="416"/>
        <end position="426"/>
    </location>
</feature>
<feature type="transmembrane region" description="Helical" evidence="2">
    <location>
        <begin position="152"/>
        <end position="170"/>
    </location>
</feature>
<dbReference type="VEuPathDB" id="FungiDB:BTJ68_12599"/>
<feature type="transmembrane region" description="Helical" evidence="2">
    <location>
        <begin position="291"/>
        <end position="314"/>
    </location>
</feature>
<accession>A0A1Z5STL6</accession>
<feature type="transmembrane region" description="Helical" evidence="2">
    <location>
        <begin position="242"/>
        <end position="263"/>
    </location>
</feature>
<keyword evidence="2" id="KW-1133">Transmembrane helix</keyword>
<feature type="transmembrane region" description="Helical" evidence="2">
    <location>
        <begin position="46"/>
        <end position="67"/>
    </location>
</feature>
<dbReference type="InParanoid" id="A0A1Z5STL6"/>
<sequence>MDNTNAALPSDAWVAWILVLIYSAICLAATILLSSMLIVNGERFNYVTLLSVVVSVTSAASIAQQIYYACHWRDVRTTALAQAKASIDTPSIAYGPLSTGFNLAMFEVQFVGYMINSILIMFWAISMAKGVYNMRFRALMGREQHLATAAKVLGVFIPGIFVGITFTDAVKGNEVAYMVITNILMIGALVVGSIMMIAISFRYVHSRHRFASLQNSSHASSSNPTPTTAQPAAAKIRIDKSLLLRFTIAFLIITAFEVSIISFEFMRRRNARELAQHEEPDFSSASTVNEILQFMPGVTAGLLCFLVFGTTAQFRKKYVEAFRSARFWKRARSSREKNGSMEVWDTLASDHQRSKGYRCTVRGGISHADDIELHGNPRPLNKEKPSVQVRPHSEQSSTASWNMAPAAKDIAVEQPQPWTSPRVQQS</sequence>
<keyword evidence="4" id="KW-1185">Reference proteome</keyword>
<feature type="transmembrane region" description="Helical" evidence="2">
    <location>
        <begin position="12"/>
        <end position="39"/>
    </location>
</feature>
<feature type="transmembrane region" description="Helical" evidence="2">
    <location>
        <begin position="110"/>
        <end position="132"/>
    </location>
</feature>
<protein>
    <recommendedName>
        <fullName evidence="5">G-protein coupled receptors family 1 profile domain-containing protein</fullName>
    </recommendedName>
</protein>
<proteinExistence type="predicted"/>
<gene>
    <name evidence="3" type="ORF">BTJ68_12599</name>
</gene>
<dbReference type="OrthoDB" id="5287295at2759"/>
<evidence type="ECO:0000256" key="1">
    <source>
        <dbReference type="SAM" id="MobiDB-lite"/>
    </source>
</evidence>
<feature type="region of interest" description="Disordered" evidence="1">
    <location>
        <begin position="369"/>
        <end position="426"/>
    </location>
</feature>
<keyword evidence="2" id="KW-0812">Transmembrane</keyword>
<reference evidence="3 4" key="1">
    <citation type="submission" date="2017-01" db="EMBL/GenBank/DDBJ databases">
        <title>The recent genome duplication of the halophilic yeast Hortaea werneckii: insights from long-read sequencing.</title>
        <authorList>
            <person name="Sinha S."/>
            <person name="Flibotte S."/>
            <person name="Neira M."/>
            <person name="Lenassi M."/>
            <person name="Gostincar C."/>
            <person name="Stajich J.E."/>
            <person name="Nislow C.E."/>
        </authorList>
    </citation>
    <scope>NUCLEOTIDE SEQUENCE [LARGE SCALE GENOMIC DNA]</scope>
    <source>
        <strain evidence="3 4">EXF-2000</strain>
    </source>
</reference>
<name>A0A1Z5STL6_HORWE</name>
<dbReference type="EMBL" id="MUNK01000257">
    <property type="protein sequence ID" value="OTA24142.1"/>
    <property type="molecule type" value="Genomic_DNA"/>
</dbReference>
<dbReference type="AlphaFoldDB" id="A0A1Z5STL6"/>
<feature type="transmembrane region" description="Helical" evidence="2">
    <location>
        <begin position="176"/>
        <end position="199"/>
    </location>
</feature>